<dbReference type="Proteomes" id="UP000694941">
    <property type="component" value="Unplaced"/>
</dbReference>
<evidence type="ECO:0000313" key="3">
    <source>
        <dbReference type="Proteomes" id="UP000694941"/>
    </source>
</evidence>
<dbReference type="InterPro" id="IPR000618">
    <property type="entry name" value="Insect_cuticle"/>
</dbReference>
<evidence type="ECO:0000313" key="4">
    <source>
        <dbReference type="RefSeq" id="XP_022237506.1"/>
    </source>
</evidence>
<name>A0ABM1S1K1_LIMPO</name>
<dbReference type="RefSeq" id="XP_022237506.1">
    <property type="nucleotide sequence ID" value="XM_022381798.1"/>
</dbReference>
<evidence type="ECO:0000256" key="1">
    <source>
        <dbReference type="PROSITE-ProRule" id="PRU00497"/>
    </source>
</evidence>
<dbReference type="PANTHER" id="PTHR10380">
    <property type="entry name" value="CUTICLE PROTEIN"/>
    <property type="match status" value="1"/>
</dbReference>
<keyword evidence="3" id="KW-1185">Reference proteome</keyword>
<feature type="compositionally biased region" description="Basic and acidic residues" evidence="2">
    <location>
        <begin position="324"/>
        <end position="337"/>
    </location>
</feature>
<gene>
    <name evidence="4" type="primary">LOC111084988</name>
</gene>
<organism evidence="3 4">
    <name type="scientific">Limulus polyphemus</name>
    <name type="common">Atlantic horseshoe crab</name>
    <dbReference type="NCBI Taxonomy" id="6850"/>
    <lineage>
        <taxon>Eukaryota</taxon>
        <taxon>Metazoa</taxon>
        <taxon>Ecdysozoa</taxon>
        <taxon>Arthropoda</taxon>
        <taxon>Chelicerata</taxon>
        <taxon>Merostomata</taxon>
        <taxon>Xiphosura</taxon>
        <taxon>Limulidae</taxon>
        <taxon>Limulus</taxon>
    </lineage>
</organism>
<proteinExistence type="predicted"/>
<reference evidence="4" key="1">
    <citation type="submission" date="2025-08" db="UniProtKB">
        <authorList>
            <consortium name="RefSeq"/>
        </authorList>
    </citation>
    <scope>IDENTIFICATION</scope>
    <source>
        <tissue evidence="4">Muscle</tissue>
    </source>
</reference>
<protein>
    <submittedName>
        <fullName evidence="4">Uncharacterized protein LOC111084988</fullName>
    </submittedName>
</protein>
<dbReference type="Pfam" id="PF00379">
    <property type="entry name" value="Chitin_bind_4"/>
    <property type="match status" value="1"/>
</dbReference>
<dbReference type="GeneID" id="111084988"/>
<sequence length="356" mass="40103">MTDQEPLFFTLLGLITATTILAVDYVHHPIQYHSQTDRGTYNFGYDTGLFGAHSFRQEHRDENGIVRGRYGYTDPHGKLRVVHYEAGTFGYHAWGDVYPDGWPQGHLPPNSLDVSGSSSDKFSSQATKIIETSVSSPIRFPKSSNILQANTHSTENDFINSEHKITKYPQPSFEERYQSSPAIPNIDQYKKSRYSFLKAAYSSNWYKFLPSKTSLDTIERSGLHKSEVSAFRSNGYSTAILENNGDITKRTEDTEDDTEDFTSATSSNHMSTIYIKDSENISRNTDIRGRSHPNKKSIEVSSGIINQSEVLTSNTANTGVSSTRRNDRETSNMKNVDDIGGPRTTDNKKSVDYTRW</sequence>
<dbReference type="InterPro" id="IPR050468">
    <property type="entry name" value="Cuticle_Struct_Prot"/>
</dbReference>
<dbReference type="PROSITE" id="PS51155">
    <property type="entry name" value="CHIT_BIND_RR_2"/>
    <property type="match status" value="1"/>
</dbReference>
<feature type="region of interest" description="Disordered" evidence="2">
    <location>
        <begin position="309"/>
        <end position="356"/>
    </location>
</feature>
<feature type="compositionally biased region" description="Basic and acidic residues" evidence="2">
    <location>
        <begin position="345"/>
        <end position="356"/>
    </location>
</feature>
<accession>A0ABM1S1K1</accession>
<evidence type="ECO:0000256" key="2">
    <source>
        <dbReference type="SAM" id="MobiDB-lite"/>
    </source>
</evidence>
<feature type="compositionally biased region" description="Polar residues" evidence="2">
    <location>
        <begin position="309"/>
        <end position="323"/>
    </location>
</feature>
<keyword evidence="1" id="KW-0193">Cuticle</keyword>